<dbReference type="EMBL" id="JARBHB010000004">
    <property type="protein sequence ID" value="KAJ8887271.1"/>
    <property type="molecule type" value="Genomic_DNA"/>
</dbReference>
<name>A0ABQ9HT61_9NEOP</name>
<organism evidence="2 3">
    <name type="scientific">Dryococelus australis</name>
    <dbReference type="NCBI Taxonomy" id="614101"/>
    <lineage>
        <taxon>Eukaryota</taxon>
        <taxon>Metazoa</taxon>
        <taxon>Ecdysozoa</taxon>
        <taxon>Arthropoda</taxon>
        <taxon>Hexapoda</taxon>
        <taxon>Insecta</taxon>
        <taxon>Pterygota</taxon>
        <taxon>Neoptera</taxon>
        <taxon>Polyneoptera</taxon>
        <taxon>Phasmatodea</taxon>
        <taxon>Verophasmatodea</taxon>
        <taxon>Anareolatae</taxon>
        <taxon>Phasmatidae</taxon>
        <taxon>Eurycanthinae</taxon>
        <taxon>Dryococelus</taxon>
    </lineage>
</organism>
<reference evidence="2 3" key="1">
    <citation type="submission" date="2023-02" db="EMBL/GenBank/DDBJ databases">
        <title>LHISI_Scaffold_Assembly.</title>
        <authorList>
            <person name="Stuart O.P."/>
            <person name="Cleave R."/>
            <person name="Magrath M.J.L."/>
            <person name="Mikheyev A.S."/>
        </authorList>
    </citation>
    <scope>NUCLEOTIDE SEQUENCE [LARGE SCALE GENOMIC DNA]</scope>
    <source>
        <strain evidence="2">Daus_M_001</strain>
        <tissue evidence="2">Leg muscle</tissue>
    </source>
</reference>
<evidence type="ECO:0000313" key="2">
    <source>
        <dbReference type="EMBL" id="KAJ8887271.1"/>
    </source>
</evidence>
<accession>A0ABQ9HT61</accession>
<keyword evidence="3" id="KW-1185">Reference proteome</keyword>
<dbReference type="Pfam" id="PF20700">
    <property type="entry name" value="Mutator"/>
    <property type="match status" value="1"/>
</dbReference>
<protein>
    <recommendedName>
        <fullName evidence="1">Mutator-like transposase domain-containing protein</fullName>
    </recommendedName>
</protein>
<comment type="caution">
    <text evidence="2">The sequence shown here is derived from an EMBL/GenBank/DDBJ whole genome shotgun (WGS) entry which is preliminary data.</text>
</comment>
<feature type="domain" description="Mutator-like transposase" evidence="1">
    <location>
        <begin position="11"/>
        <end position="89"/>
    </location>
</feature>
<gene>
    <name evidence="2" type="ORF">PR048_013486</name>
</gene>
<evidence type="ECO:0000313" key="3">
    <source>
        <dbReference type="Proteomes" id="UP001159363"/>
    </source>
</evidence>
<proteinExistence type="predicted"/>
<sequence length="107" mass="12477">MLVHHQEWSKTTVVEGLQHLFSEHGVWVKFLTGDGDSTVFARARKRTPFEDKIKKIECAYLIVQGYTSKLHTLALKTTLELEEQKKRIRTFLASQLQFMESLEILNE</sequence>
<dbReference type="Proteomes" id="UP001159363">
    <property type="component" value="Chromosome X"/>
</dbReference>
<evidence type="ECO:0000259" key="1">
    <source>
        <dbReference type="Pfam" id="PF20700"/>
    </source>
</evidence>
<dbReference type="InterPro" id="IPR049012">
    <property type="entry name" value="Mutator_transp_dom"/>
</dbReference>